<dbReference type="GO" id="GO:0005634">
    <property type="term" value="C:nucleus"/>
    <property type="evidence" value="ECO:0007669"/>
    <property type="project" value="UniProtKB-SubCell"/>
</dbReference>
<evidence type="ECO:0000313" key="9">
    <source>
        <dbReference type="Proteomes" id="UP000012960"/>
    </source>
</evidence>
<feature type="domain" description="WRKY" evidence="6">
    <location>
        <begin position="92"/>
        <end position="152"/>
    </location>
</feature>
<dbReference type="SUPFAM" id="SSF118290">
    <property type="entry name" value="WRKY DNA-binding domain"/>
    <property type="match status" value="1"/>
</dbReference>
<comment type="subcellular location">
    <subcellularLocation>
        <location evidence="1">Nucleus</location>
    </subcellularLocation>
</comment>
<name>A0A804HX29_MUSAM</name>
<dbReference type="PROSITE" id="PS50811">
    <property type="entry name" value="WRKY"/>
    <property type="match status" value="1"/>
</dbReference>
<dbReference type="Proteomes" id="UP000012960">
    <property type="component" value="Unplaced"/>
</dbReference>
<dbReference type="GO" id="GO:0043565">
    <property type="term" value="F:sequence-specific DNA binding"/>
    <property type="evidence" value="ECO:0007669"/>
    <property type="project" value="InterPro"/>
</dbReference>
<keyword evidence="9" id="KW-1185">Reference proteome</keyword>
<dbReference type="PANTHER" id="PTHR31282">
    <property type="entry name" value="WRKY TRANSCRIPTION FACTOR 21-RELATED"/>
    <property type="match status" value="1"/>
</dbReference>
<sequence length="247" mass="28393">MENSLIIDSVIQEMEHAFDLTKKLQSLIELGSCSDRLKELVRVLEDDLQQIVRSRKKDVKPQKKRMASLDVPIRVDRRSLSVRREITATPFDHDHQWRKYGEKKITGCIFSRSYYRCTYSEDQGCTAKMQVQRQTPSLFLVTHAGRHRCKTSSSRTDDDDTVKPSASHITVEPFLLRFDSGDHYKMEENKSYVRKDMVQTSSGKLESADPTFHESMESSSAIGGIDSLSSVALDMDFSVFDFDDKEY</sequence>
<dbReference type="OMA" id="TFHESME"/>
<evidence type="ECO:0000256" key="2">
    <source>
        <dbReference type="ARBA" id="ARBA00023015"/>
    </source>
</evidence>
<dbReference type="SMART" id="SM00774">
    <property type="entry name" value="WRKY"/>
    <property type="match status" value="1"/>
</dbReference>
<dbReference type="InterPro" id="IPR036576">
    <property type="entry name" value="WRKY_dom_sf"/>
</dbReference>
<proteinExistence type="predicted"/>
<keyword evidence="3" id="KW-0238">DNA-binding</keyword>
<dbReference type="Pfam" id="PF03106">
    <property type="entry name" value="WRKY"/>
    <property type="match status" value="1"/>
</dbReference>
<reference evidence="7" key="1">
    <citation type="submission" date="2021-03" db="EMBL/GenBank/DDBJ databases">
        <authorList>
            <consortium name="Genoscope - CEA"/>
            <person name="William W."/>
        </authorList>
    </citation>
    <scope>NUCLEOTIDE SEQUENCE</scope>
    <source>
        <strain evidence="7">Doubled-haploid Pahang</strain>
    </source>
</reference>
<evidence type="ECO:0000259" key="6">
    <source>
        <dbReference type="PROSITE" id="PS50811"/>
    </source>
</evidence>
<keyword evidence="4" id="KW-0804">Transcription</keyword>
<evidence type="ECO:0000313" key="7">
    <source>
        <dbReference type="EMBL" id="CAG1860323.1"/>
    </source>
</evidence>
<keyword evidence="5" id="KW-0539">Nucleus</keyword>
<dbReference type="InterPro" id="IPR044810">
    <property type="entry name" value="WRKY_plant"/>
</dbReference>
<dbReference type="EnsemblPlants" id="Ma01_t22240.1">
    <property type="protein sequence ID" value="Ma01_p22240.1"/>
    <property type="gene ID" value="Ma01_g22240"/>
</dbReference>
<organism evidence="8 9">
    <name type="scientific">Musa acuminata subsp. malaccensis</name>
    <name type="common">Wild banana</name>
    <name type="synonym">Musa malaccensis</name>
    <dbReference type="NCBI Taxonomy" id="214687"/>
    <lineage>
        <taxon>Eukaryota</taxon>
        <taxon>Viridiplantae</taxon>
        <taxon>Streptophyta</taxon>
        <taxon>Embryophyta</taxon>
        <taxon>Tracheophyta</taxon>
        <taxon>Spermatophyta</taxon>
        <taxon>Magnoliopsida</taxon>
        <taxon>Liliopsida</taxon>
        <taxon>Zingiberales</taxon>
        <taxon>Musaceae</taxon>
        <taxon>Musa</taxon>
    </lineage>
</organism>
<dbReference type="Gene3D" id="2.20.25.80">
    <property type="entry name" value="WRKY domain"/>
    <property type="match status" value="1"/>
</dbReference>
<evidence type="ECO:0000256" key="4">
    <source>
        <dbReference type="ARBA" id="ARBA00023163"/>
    </source>
</evidence>
<accession>A0A804HX29</accession>
<dbReference type="Gramene" id="Ma01_t22240.1">
    <property type="protein sequence ID" value="Ma01_p22240.1"/>
    <property type="gene ID" value="Ma01_g22240"/>
</dbReference>
<dbReference type="OrthoDB" id="692077at2759"/>
<evidence type="ECO:0000256" key="3">
    <source>
        <dbReference type="ARBA" id="ARBA00023125"/>
    </source>
</evidence>
<keyword evidence="2" id="KW-0805">Transcription regulation</keyword>
<reference evidence="8" key="2">
    <citation type="submission" date="2021-05" db="UniProtKB">
        <authorList>
            <consortium name="EnsemblPlants"/>
        </authorList>
    </citation>
    <scope>IDENTIFICATION</scope>
    <source>
        <strain evidence="8">subsp. malaccensis</strain>
    </source>
</reference>
<evidence type="ECO:0000313" key="8">
    <source>
        <dbReference type="EnsemblPlants" id="Ma01_p22240.1"/>
    </source>
</evidence>
<evidence type="ECO:0000256" key="5">
    <source>
        <dbReference type="ARBA" id="ARBA00023242"/>
    </source>
</evidence>
<gene>
    <name evidence="7" type="ORF">GSMUA_96270.1</name>
</gene>
<dbReference type="GO" id="GO:0003700">
    <property type="term" value="F:DNA-binding transcription factor activity"/>
    <property type="evidence" value="ECO:0007669"/>
    <property type="project" value="InterPro"/>
</dbReference>
<dbReference type="InParanoid" id="A0A804HX29"/>
<evidence type="ECO:0000256" key="1">
    <source>
        <dbReference type="ARBA" id="ARBA00004123"/>
    </source>
</evidence>
<protein>
    <submittedName>
        <fullName evidence="7">(wild Malaysian banana) hypothetical protein</fullName>
    </submittedName>
</protein>
<dbReference type="AlphaFoldDB" id="A0A804HX29"/>
<dbReference type="InterPro" id="IPR003657">
    <property type="entry name" value="WRKY_dom"/>
</dbReference>
<dbReference type="EMBL" id="HG996466">
    <property type="protein sequence ID" value="CAG1860323.1"/>
    <property type="molecule type" value="Genomic_DNA"/>
</dbReference>